<dbReference type="InterPro" id="IPR035647">
    <property type="entry name" value="EFG_III/V"/>
</dbReference>
<dbReference type="RefSeq" id="WP_005467205.1">
    <property type="nucleotide sequence ID" value="NZ_KB291031.1"/>
</dbReference>
<dbReference type="InterPro" id="IPR001498">
    <property type="entry name" value="Impact_N"/>
</dbReference>
<dbReference type="PANTHER" id="PTHR16301">
    <property type="entry name" value="IMPACT-RELATED"/>
    <property type="match status" value="1"/>
</dbReference>
<evidence type="ECO:0000259" key="2">
    <source>
        <dbReference type="Pfam" id="PF01205"/>
    </source>
</evidence>
<dbReference type="Proteomes" id="UP000010408">
    <property type="component" value="Unassembled WGS sequence"/>
</dbReference>
<dbReference type="Pfam" id="PF01205">
    <property type="entry name" value="Impact_N"/>
    <property type="match status" value="1"/>
</dbReference>
<organism evidence="3 4">
    <name type="scientific">Porphyromonas catoniae F0037</name>
    <dbReference type="NCBI Taxonomy" id="1127696"/>
    <lineage>
        <taxon>Bacteria</taxon>
        <taxon>Pseudomonadati</taxon>
        <taxon>Bacteroidota</taxon>
        <taxon>Bacteroidia</taxon>
        <taxon>Bacteroidales</taxon>
        <taxon>Porphyromonadaceae</taxon>
        <taxon>Porphyromonas</taxon>
    </lineage>
</organism>
<comment type="caution">
    <text evidence="3">The sequence shown here is derived from an EMBL/GenBank/DDBJ whole genome shotgun (WGS) entry which is preliminary data.</text>
</comment>
<dbReference type="PROSITE" id="PS00910">
    <property type="entry name" value="UPF0029"/>
    <property type="match status" value="1"/>
</dbReference>
<evidence type="ECO:0000313" key="4">
    <source>
        <dbReference type="Proteomes" id="UP000010408"/>
    </source>
</evidence>
<dbReference type="AlphaFoldDB" id="L1NC24"/>
<dbReference type="eggNOG" id="COG1739">
    <property type="taxonomic scope" value="Bacteria"/>
</dbReference>
<proteinExistence type="inferred from homology"/>
<dbReference type="InterPro" id="IPR020568">
    <property type="entry name" value="Ribosomal_Su5_D2-typ_SF"/>
</dbReference>
<reference evidence="3 4" key="1">
    <citation type="submission" date="2012-05" db="EMBL/GenBank/DDBJ databases">
        <authorList>
            <person name="Weinstock G."/>
            <person name="Sodergren E."/>
            <person name="Lobos E.A."/>
            <person name="Fulton L."/>
            <person name="Fulton R."/>
            <person name="Courtney L."/>
            <person name="Fronick C."/>
            <person name="O'Laughlin M."/>
            <person name="Godfrey J."/>
            <person name="Wilson R.M."/>
            <person name="Miner T."/>
            <person name="Farmer C."/>
            <person name="Delehaunty K."/>
            <person name="Cordes M."/>
            <person name="Minx P."/>
            <person name="Tomlinson C."/>
            <person name="Chen J."/>
            <person name="Wollam A."/>
            <person name="Pepin K.H."/>
            <person name="Bhonagiri V."/>
            <person name="Zhang X."/>
            <person name="Suruliraj S."/>
            <person name="Warren W."/>
            <person name="Mitreva M."/>
            <person name="Mardis E.R."/>
            <person name="Wilson R.K."/>
        </authorList>
    </citation>
    <scope>NUCLEOTIDE SEQUENCE [LARGE SCALE GENOMIC DNA]</scope>
    <source>
        <strain evidence="3 4">F0037</strain>
    </source>
</reference>
<dbReference type="PANTHER" id="PTHR16301:SF20">
    <property type="entry name" value="IMPACT FAMILY MEMBER YIGZ"/>
    <property type="match status" value="1"/>
</dbReference>
<dbReference type="InterPro" id="IPR020569">
    <property type="entry name" value="UPF0029_Impact_CS"/>
</dbReference>
<dbReference type="HOGENOM" id="CLU_083552_1_0_10"/>
<gene>
    <name evidence="3" type="ORF">HMPREF9134_01157</name>
</gene>
<dbReference type="PATRIC" id="fig|1127696.3.peg.1037"/>
<dbReference type="Gene3D" id="3.30.230.30">
    <property type="entry name" value="Impact, N-terminal domain"/>
    <property type="match status" value="1"/>
</dbReference>
<sequence>MELDSYWTLVAEARGEYSEKRSRFLAFAFPVEDESAAMERVDEFRAKYYDARHVCWAYRLEPEGERTRSNDDGEPSGTAGRPILGILVSQGLTNVIVLVVRYFGGVKLGTSGLIEAYREATLAALDGAERREVILSRECSVLFPYDLMGIVMRQVKELDAVILEQDFREACRLTLSVRAGKFAELESRMGRIYGVELLP</sequence>
<dbReference type="GO" id="GO:0005737">
    <property type="term" value="C:cytoplasm"/>
    <property type="evidence" value="ECO:0007669"/>
    <property type="project" value="TreeGrafter"/>
</dbReference>
<evidence type="ECO:0000256" key="1">
    <source>
        <dbReference type="ARBA" id="ARBA00007665"/>
    </source>
</evidence>
<accession>L1NC24</accession>
<comment type="similarity">
    <text evidence="1">Belongs to the IMPACT family.</text>
</comment>
<dbReference type="EMBL" id="AMEQ01000035">
    <property type="protein sequence ID" value="EKY00810.1"/>
    <property type="molecule type" value="Genomic_DNA"/>
</dbReference>
<dbReference type="SUPFAM" id="SSF54980">
    <property type="entry name" value="EF-G C-terminal domain-like"/>
    <property type="match status" value="1"/>
</dbReference>
<dbReference type="InterPro" id="IPR023582">
    <property type="entry name" value="Impact"/>
</dbReference>
<name>L1NC24_9PORP</name>
<dbReference type="GO" id="GO:0006446">
    <property type="term" value="P:regulation of translational initiation"/>
    <property type="evidence" value="ECO:0007669"/>
    <property type="project" value="TreeGrafter"/>
</dbReference>
<dbReference type="InterPro" id="IPR036956">
    <property type="entry name" value="Impact_N_sf"/>
</dbReference>
<protein>
    <submittedName>
        <fullName evidence="3">YigZ family protein</fullName>
    </submittedName>
</protein>
<dbReference type="SUPFAM" id="SSF54211">
    <property type="entry name" value="Ribosomal protein S5 domain 2-like"/>
    <property type="match status" value="1"/>
</dbReference>
<evidence type="ECO:0000313" key="3">
    <source>
        <dbReference type="EMBL" id="EKY00810.1"/>
    </source>
</evidence>
<feature type="domain" description="Impact N-terminal" evidence="2">
    <location>
        <begin position="20"/>
        <end position="124"/>
    </location>
</feature>